<feature type="compositionally biased region" description="Low complexity" evidence="8">
    <location>
        <begin position="334"/>
        <end position="343"/>
    </location>
</feature>
<name>Q0RDR6_FRAAA</name>
<feature type="domain" description="ABC transmembrane type-1" evidence="9">
    <location>
        <begin position="105"/>
        <end position="288"/>
    </location>
</feature>
<sequence length="357" mass="36852">MATDSATTTQLHGRSTELDAETGLEVDAALAGLDALDIPTAQRRPFAARAWAATWPKIGALVLFLLLWQVVVWSGWKPSYVLPGPGKALSEFGSRLGTSHFWDALARTLVRALEGYALAVVIGVVVGVAVSRSTILRTAVGSFITALQTMPSIVWFPLAILLFKLSESAITFVVVLGAAPSVANGVIYGVDYVPPLLVRVGRSMGARGFSLYRYVVAPAALPSVLAGLKQGWAFAWRSLMAGELLVIVPGHPSVGADLQNSRELLDTVGVMASMITIFVIGVIVDATFNTADQRMRVRRGLVAEGTSAVRAARGNRGRGLAGGGIEPGGGVGDGSAPDLPADAGAGGADGGHSGGGG</sequence>
<gene>
    <name evidence="10" type="ordered locus">FRAAL5768</name>
</gene>
<dbReference type="STRING" id="326424.FRAAL5768"/>
<keyword evidence="2 7" id="KW-0813">Transport</keyword>
<dbReference type="eggNOG" id="COG0600">
    <property type="taxonomic scope" value="Bacteria"/>
</dbReference>
<organism evidence="10 11">
    <name type="scientific">Frankia alni (strain DSM 45986 / CECT 9034 / ACN14a)</name>
    <dbReference type="NCBI Taxonomy" id="326424"/>
    <lineage>
        <taxon>Bacteria</taxon>
        <taxon>Bacillati</taxon>
        <taxon>Actinomycetota</taxon>
        <taxon>Actinomycetes</taxon>
        <taxon>Frankiales</taxon>
        <taxon>Frankiaceae</taxon>
        <taxon>Frankia</taxon>
    </lineage>
</organism>
<keyword evidence="3" id="KW-1003">Cell membrane</keyword>
<dbReference type="PANTHER" id="PTHR30151:SF40">
    <property type="entry name" value="TRANSPORT SYSTEM INTEGRAL MEMBRANE PROTEIN"/>
    <property type="match status" value="1"/>
</dbReference>
<evidence type="ECO:0000256" key="5">
    <source>
        <dbReference type="ARBA" id="ARBA00022989"/>
    </source>
</evidence>
<feature type="transmembrane region" description="Helical" evidence="7">
    <location>
        <begin position="58"/>
        <end position="76"/>
    </location>
</feature>
<evidence type="ECO:0000256" key="8">
    <source>
        <dbReference type="SAM" id="MobiDB-lite"/>
    </source>
</evidence>
<dbReference type="GO" id="GO:0055085">
    <property type="term" value="P:transmembrane transport"/>
    <property type="evidence" value="ECO:0007669"/>
    <property type="project" value="InterPro"/>
</dbReference>
<feature type="transmembrane region" description="Helical" evidence="7">
    <location>
        <begin position="211"/>
        <end position="228"/>
    </location>
</feature>
<evidence type="ECO:0000313" key="11">
    <source>
        <dbReference type="Proteomes" id="UP000000657"/>
    </source>
</evidence>
<keyword evidence="11" id="KW-1185">Reference proteome</keyword>
<dbReference type="PROSITE" id="PS50928">
    <property type="entry name" value="ABC_TM1"/>
    <property type="match status" value="1"/>
</dbReference>
<keyword evidence="6 7" id="KW-0472">Membrane</keyword>
<dbReference type="InterPro" id="IPR000515">
    <property type="entry name" value="MetI-like"/>
</dbReference>
<dbReference type="Pfam" id="PF00528">
    <property type="entry name" value="BPD_transp_1"/>
    <property type="match status" value="1"/>
</dbReference>
<reference evidence="10 11" key="1">
    <citation type="journal article" date="2007" name="Genome Res.">
        <title>Genome characteristics of facultatively symbiotic Frankia sp. strains reflect host range and host plant biogeography.</title>
        <authorList>
            <person name="Normand P."/>
            <person name="Lapierre P."/>
            <person name="Tisa L.S."/>
            <person name="Gogarten J.P."/>
            <person name="Alloisio N."/>
            <person name="Bagnarol E."/>
            <person name="Bassi C.A."/>
            <person name="Berry A.M."/>
            <person name="Bickhart D.M."/>
            <person name="Choisne N."/>
            <person name="Couloux A."/>
            <person name="Cournoyer B."/>
            <person name="Cruveiller S."/>
            <person name="Daubin V."/>
            <person name="Demange N."/>
            <person name="Francino M.P."/>
            <person name="Goltsman E."/>
            <person name="Huang Y."/>
            <person name="Kopp O.R."/>
            <person name="Labarre L."/>
            <person name="Lapidus A."/>
            <person name="Lavire C."/>
            <person name="Marechal J."/>
            <person name="Martinez M."/>
            <person name="Mastronunzio J.E."/>
            <person name="Mullin B.C."/>
            <person name="Niemann J."/>
            <person name="Pujic P."/>
            <person name="Rawnsley T."/>
            <person name="Rouy Z."/>
            <person name="Schenowitz C."/>
            <person name="Sellstedt A."/>
            <person name="Tavares F."/>
            <person name="Tomkins J.P."/>
            <person name="Vallenet D."/>
            <person name="Valverde C."/>
            <person name="Wall L.G."/>
            <person name="Wang Y."/>
            <person name="Medigue C."/>
            <person name="Benson D.R."/>
        </authorList>
    </citation>
    <scope>NUCLEOTIDE SEQUENCE [LARGE SCALE GENOMIC DNA]</scope>
    <source>
        <strain evidence="11">DSM 45986 / CECT 9034 / ACN14a</strain>
    </source>
</reference>
<comment type="subcellular location">
    <subcellularLocation>
        <location evidence="1 7">Cell membrane</location>
        <topology evidence="1 7">Multi-pass membrane protein</topology>
    </subcellularLocation>
</comment>
<evidence type="ECO:0000313" key="10">
    <source>
        <dbReference type="EMBL" id="CAJ64400.1"/>
    </source>
</evidence>
<dbReference type="AlphaFoldDB" id="Q0RDR6"/>
<dbReference type="KEGG" id="fal:FRAAL5768"/>
<feature type="transmembrane region" description="Helical" evidence="7">
    <location>
        <begin position="143"/>
        <end position="163"/>
    </location>
</feature>
<feature type="compositionally biased region" description="Gly residues" evidence="8">
    <location>
        <begin position="344"/>
        <end position="357"/>
    </location>
</feature>
<evidence type="ECO:0000256" key="1">
    <source>
        <dbReference type="ARBA" id="ARBA00004651"/>
    </source>
</evidence>
<dbReference type="Gene3D" id="1.10.3720.10">
    <property type="entry name" value="MetI-like"/>
    <property type="match status" value="1"/>
</dbReference>
<keyword evidence="4 7" id="KW-0812">Transmembrane</keyword>
<feature type="compositionally biased region" description="Gly residues" evidence="8">
    <location>
        <begin position="317"/>
        <end position="333"/>
    </location>
</feature>
<evidence type="ECO:0000256" key="3">
    <source>
        <dbReference type="ARBA" id="ARBA00022475"/>
    </source>
</evidence>
<dbReference type="PANTHER" id="PTHR30151">
    <property type="entry name" value="ALKANE SULFONATE ABC TRANSPORTER-RELATED, MEMBRANE SUBUNIT"/>
    <property type="match status" value="1"/>
</dbReference>
<evidence type="ECO:0000256" key="6">
    <source>
        <dbReference type="ARBA" id="ARBA00023136"/>
    </source>
</evidence>
<dbReference type="OrthoDB" id="9796361at2"/>
<feature type="transmembrane region" description="Helical" evidence="7">
    <location>
        <begin position="268"/>
        <end position="288"/>
    </location>
</feature>
<evidence type="ECO:0000256" key="2">
    <source>
        <dbReference type="ARBA" id="ARBA00022448"/>
    </source>
</evidence>
<comment type="similarity">
    <text evidence="7">Belongs to the binding-protein-dependent transport system permease family.</text>
</comment>
<dbReference type="SUPFAM" id="SSF161098">
    <property type="entry name" value="MetI-like"/>
    <property type="match status" value="1"/>
</dbReference>
<feature type="transmembrane region" description="Helical" evidence="7">
    <location>
        <begin position="115"/>
        <end position="131"/>
    </location>
</feature>
<dbReference type="CDD" id="cd06261">
    <property type="entry name" value="TM_PBP2"/>
    <property type="match status" value="1"/>
</dbReference>
<accession>Q0RDR6</accession>
<dbReference type="InterPro" id="IPR035906">
    <property type="entry name" value="MetI-like_sf"/>
</dbReference>
<protein>
    <submittedName>
        <fullName evidence="10">ABC transporter transmembrane subunit</fullName>
    </submittedName>
</protein>
<evidence type="ECO:0000259" key="9">
    <source>
        <dbReference type="PROSITE" id="PS50928"/>
    </source>
</evidence>
<feature type="transmembrane region" description="Helical" evidence="7">
    <location>
        <begin position="169"/>
        <end position="190"/>
    </location>
</feature>
<dbReference type="GO" id="GO:0005886">
    <property type="term" value="C:plasma membrane"/>
    <property type="evidence" value="ECO:0007669"/>
    <property type="project" value="UniProtKB-SubCell"/>
</dbReference>
<proteinExistence type="inferred from homology"/>
<dbReference type="HOGENOM" id="CLU_046113_1_4_11"/>
<dbReference type="Proteomes" id="UP000000657">
    <property type="component" value="Chromosome"/>
</dbReference>
<dbReference type="EMBL" id="CT573213">
    <property type="protein sequence ID" value="CAJ64400.1"/>
    <property type="molecule type" value="Genomic_DNA"/>
</dbReference>
<keyword evidence="5 7" id="KW-1133">Transmembrane helix</keyword>
<dbReference type="RefSeq" id="WP_011606841.1">
    <property type="nucleotide sequence ID" value="NC_008278.1"/>
</dbReference>
<evidence type="ECO:0000256" key="4">
    <source>
        <dbReference type="ARBA" id="ARBA00022692"/>
    </source>
</evidence>
<feature type="region of interest" description="Disordered" evidence="8">
    <location>
        <begin position="313"/>
        <end position="357"/>
    </location>
</feature>
<evidence type="ECO:0000256" key="7">
    <source>
        <dbReference type="RuleBase" id="RU363032"/>
    </source>
</evidence>